<dbReference type="NCBIfam" id="TIGR01079">
    <property type="entry name" value="rplX_bact"/>
    <property type="match status" value="1"/>
</dbReference>
<keyword evidence="5" id="KW-0699">rRNA-binding</keyword>
<dbReference type="GO" id="GO:0003735">
    <property type="term" value="F:structural constituent of ribosome"/>
    <property type="evidence" value="ECO:0007669"/>
    <property type="project" value="InterPro"/>
</dbReference>
<reference evidence="8 9" key="1">
    <citation type="journal article" date="2016" name="Nat. Commun.">
        <title>Thousands of microbial genomes shed light on interconnected biogeochemical processes in an aquifer system.</title>
        <authorList>
            <person name="Anantharaman K."/>
            <person name="Brown C.T."/>
            <person name="Hug L.A."/>
            <person name="Sharon I."/>
            <person name="Castelle C.J."/>
            <person name="Probst A.J."/>
            <person name="Thomas B.C."/>
            <person name="Singh A."/>
            <person name="Wilkins M.J."/>
            <person name="Karaoz U."/>
            <person name="Brodie E.L."/>
            <person name="Williams K.H."/>
            <person name="Hubbard S.S."/>
            <person name="Banfield J.F."/>
        </authorList>
    </citation>
    <scope>NUCLEOTIDE SEQUENCE [LARGE SCALE GENOMIC DNA]</scope>
</reference>
<dbReference type="EMBL" id="MHRX01000051">
    <property type="protein sequence ID" value="OHA32225.1"/>
    <property type="molecule type" value="Genomic_DNA"/>
</dbReference>
<protein>
    <recommendedName>
        <fullName evidence="4 5">Large ribosomal subunit protein uL24</fullName>
    </recommendedName>
</protein>
<evidence type="ECO:0000256" key="6">
    <source>
        <dbReference type="RuleBase" id="RU003477"/>
    </source>
</evidence>
<dbReference type="CDD" id="cd06089">
    <property type="entry name" value="KOW_RPL26"/>
    <property type="match status" value="1"/>
</dbReference>
<keyword evidence="5" id="KW-0694">RNA-binding</keyword>
<evidence type="ECO:0000256" key="2">
    <source>
        <dbReference type="ARBA" id="ARBA00022980"/>
    </source>
</evidence>
<comment type="subunit">
    <text evidence="5">Part of the 50S ribosomal subunit.</text>
</comment>
<organism evidence="8 9">
    <name type="scientific">Candidatus Taylorbacteria bacterium RIFCSPLOWO2_01_FULL_45_15b</name>
    <dbReference type="NCBI Taxonomy" id="1802319"/>
    <lineage>
        <taxon>Bacteria</taxon>
        <taxon>Candidatus Tayloriibacteriota</taxon>
    </lineage>
</organism>
<dbReference type="InterPro" id="IPR003256">
    <property type="entry name" value="Ribosomal_uL24"/>
</dbReference>
<dbReference type="InterPro" id="IPR041988">
    <property type="entry name" value="Ribosomal_uL24_KOW"/>
</dbReference>
<keyword evidence="3 5" id="KW-0687">Ribonucleoprotein</keyword>
<dbReference type="InterPro" id="IPR005824">
    <property type="entry name" value="KOW"/>
</dbReference>
<dbReference type="InterPro" id="IPR008991">
    <property type="entry name" value="Translation_prot_SH3-like_sf"/>
</dbReference>
<evidence type="ECO:0000256" key="3">
    <source>
        <dbReference type="ARBA" id="ARBA00023274"/>
    </source>
</evidence>
<dbReference type="STRING" id="1802319.A2928_01060"/>
<accession>A0A1G2N7X3</accession>
<dbReference type="GO" id="GO:0005840">
    <property type="term" value="C:ribosome"/>
    <property type="evidence" value="ECO:0007669"/>
    <property type="project" value="UniProtKB-KW"/>
</dbReference>
<dbReference type="GO" id="GO:0006412">
    <property type="term" value="P:translation"/>
    <property type="evidence" value="ECO:0007669"/>
    <property type="project" value="UniProtKB-UniRule"/>
</dbReference>
<dbReference type="Proteomes" id="UP000176221">
    <property type="component" value="Unassembled WGS sequence"/>
</dbReference>
<evidence type="ECO:0000256" key="5">
    <source>
        <dbReference type="HAMAP-Rule" id="MF_01326"/>
    </source>
</evidence>
<dbReference type="InterPro" id="IPR057264">
    <property type="entry name" value="Ribosomal_uL24_C"/>
</dbReference>
<sequence>MNIKKGDKVKIISGKDKGKTGTVTRAFPKKETVIVEGAGVRKRHSRPRKQGKKGQIVEINVPLSVSNVMLVDPSTGKATRIGYKIEKDKKQRIAKVSGKVI</sequence>
<dbReference type="Pfam" id="PF17136">
    <property type="entry name" value="ribosomal_L24"/>
    <property type="match status" value="1"/>
</dbReference>
<dbReference type="GO" id="GO:1990904">
    <property type="term" value="C:ribonucleoprotein complex"/>
    <property type="evidence" value="ECO:0007669"/>
    <property type="project" value="UniProtKB-KW"/>
</dbReference>
<dbReference type="SUPFAM" id="SSF50104">
    <property type="entry name" value="Translation proteins SH3-like domain"/>
    <property type="match status" value="1"/>
</dbReference>
<comment type="function">
    <text evidence="5">One of the proteins that surrounds the polypeptide exit tunnel on the outside of the subunit.</text>
</comment>
<evidence type="ECO:0000313" key="8">
    <source>
        <dbReference type="EMBL" id="OHA32225.1"/>
    </source>
</evidence>
<dbReference type="InterPro" id="IPR005825">
    <property type="entry name" value="Ribosomal_uL24_CS"/>
</dbReference>
<dbReference type="Pfam" id="PF00467">
    <property type="entry name" value="KOW"/>
    <property type="match status" value="1"/>
</dbReference>
<evidence type="ECO:0000259" key="7">
    <source>
        <dbReference type="SMART" id="SM00739"/>
    </source>
</evidence>
<comment type="caution">
    <text evidence="8">The sequence shown here is derived from an EMBL/GenBank/DDBJ whole genome shotgun (WGS) entry which is preliminary data.</text>
</comment>
<comment type="function">
    <text evidence="5">One of two assembly initiator proteins, it binds directly to the 5'-end of the 23S rRNA, where it nucleates assembly of the 50S subunit.</text>
</comment>
<dbReference type="AlphaFoldDB" id="A0A1G2N7X3"/>
<evidence type="ECO:0000313" key="9">
    <source>
        <dbReference type="Proteomes" id="UP000176221"/>
    </source>
</evidence>
<proteinExistence type="inferred from homology"/>
<dbReference type="HAMAP" id="MF_01326_B">
    <property type="entry name" value="Ribosomal_uL24_B"/>
    <property type="match status" value="1"/>
</dbReference>
<dbReference type="PROSITE" id="PS01108">
    <property type="entry name" value="RIBOSOMAL_L24"/>
    <property type="match status" value="1"/>
</dbReference>
<name>A0A1G2N7X3_9BACT</name>
<comment type="similarity">
    <text evidence="1 5 6">Belongs to the universal ribosomal protein uL24 family.</text>
</comment>
<dbReference type="PANTHER" id="PTHR12903">
    <property type="entry name" value="MITOCHONDRIAL RIBOSOMAL PROTEIN L24"/>
    <property type="match status" value="1"/>
</dbReference>
<dbReference type="SMART" id="SM00739">
    <property type="entry name" value="KOW"/>
    <property type="match status" value="1"/>
</dbReference>
<evidence type="ECO:0000256" key="1">
    <source>
        <dbReference type="ARBA" id="ARBA00010618"/>
    </source>
</evidence>
<keyword evidence="2 5" id="KW-0689">Ribosomal protein</keyword>
<feature type="domain" description="KOW" evidence="7">
    <location>
        <begin position="2"/>
        <end position="29"/>
    </location>
</feature>
<evidence type="ECO:0000256" key="4">
    <source>
        <dbReference type="ARBA" id="ARBA00035206"/>
    </source>
</evidence>
<dbReference type="Gene3D" id="2.30.30.30">
    <property type="match status" value="1"/>
</dbReference>
<gene>
    <name evidence="5" type="primary">rplX</name>
    <name evidence="8" type="ORF">A2928_01060</name>
</gene>
<dbReference type="InterPro" id="IPR014722">
    <property type="entry name" value="Rib_uL2_dom2"/>
</dbReference>
<dbReference type="GO" id="GO:0019843">
    <property type="term" value="F:rRNA binding"/>
    <property type="evidence" value="ECO:0007669"/>
    <property type="project" value="UniProtKB-UniRule"/>
</dbReference>